<keyword evidence="2" id="KW-1185">Reference proteome</keyword>
<protein>
    <recommendedName>
        <fullName evidence="3">Cold-shock protein</fullName>
    </recommendedName>
</protein>
<name>A0ABZ2FDW9_9MICO</name>
<organism evidence="1 2">
    <name type="scientific">Janibacter terrae</name>
    <dbReference type="NCBI Taxonomy" id="103817"/>
    <lineage>
        <taxon>Bacteria</taxon>
        <taxon>Bacillati</taxon>
        <taxon>Actinomycetota</taxon>
        <taxon>Actinomycetes</taxon>
        <taxon>Micrococcales</taxon>
        <taxon>Intrasporangiaceae</taxon>
        <taxon>Janibacter</taxon>
    </lineage>
</organism>
<evidence type="ECO:0000313" key="1">
    <source>
        <dbReference type="EMBL" id="WWF05518.1"/>
    </source>
</evidence>
<accession>A0ABZ2FDW9</accession>
<reference evidence="1 2" key="1">
    <citation type="submission" date="2022-09" db="EMBL/GenBank/DDBJ databases">
        <title>Complete genome sequence of Janibacter terrae strain COS04-44, PCL-degrading bacteria isolated from oil spilled coast.</title>
        <authorList>
            <person name="Park H."/>
            <person name="Kim J.Y."/>
            <person name="An S.H."/>
            <person name="Lee C.M."/>
            <person name="Weon H.-Y."/>
        </authorList>
    </citation>
    <scope>NUCLEOTIDE SEQUENCE [LARGE SCALE GENOMIC DNA]</scope>
    <source>
        <strain evidence="1 2">COS04-44</strain>
    </source>
</reference>
<evidence type="ECO:0008006" key="3">
    <source>
        <dbReference type="Google" id="ProtNLM"/>
    </source>
</evidence>
<sequence>MQATVFSHDPDHGTSVVTDDGVRLHADAAVFARSGLRWLRAGQRVSITVEADEVTRLWIVGIGEDETIA</sequence>
<dbReference type="EMBL" id="CP104874">
    <property type="protein sequence ID" value="WWF05518.1"/>
    <property type="molecule type" value="Genomic_DNA"/>
</dbReference>
<gene>
    <name evidence="1" type="ORF">N5P18_01175</name>
</gene>
<dbReference type="Proteomes" id="UP001381003">
    <property type="component" value="Chromosome"/>
</dbReference>
<proteinExistence type="predicted"/>
<evidence type="ECO:0000313" key="2">
    <source>
        <dbReference type="Proteomes" id="UP001381003"/>
    </source>
</evidence>
<dbReference type="RefSeq" id="WP_068325191.1">
    <property type="nucleotide sequence ID" value="NZ_CP104874.1"/>
</dbReference>